<keyword evidence="1" id="KW-0175">Coiled coil</keyword>
<evidence type="ECO:0000313" key="3">
    <source>
        <dbReference type="EMBL" id="CAH1247346.1"/>
    </source>
</evidence>
<feature type="region of interest" description="Disordered" evidence="2">
    <location>
        <begin position="139"/>
        <end position="223"/>
    </location>
</feature>
<keyword evidence="4" id="KW-1185">Reference proteome</keyword>
<evidence type="ECO:0000313" key="4">
    <source>
        <dbReference type="Proteomes" id="UP000838412"/>
    </source>
</evidence>
<accession>A0A8J9Z5B2</accession>
<sequence>MTTVMSGKTQLEFQLPPGSNAVHRFHGNVQRYPGNLPPTGRDGRPFALQKQNQLAFNVNMAAAADSLTKRYRKPSAVVVEKLGTSPARGNERSAASIGQISFLSQEKLSQALFLAKRDNAKRRRNDQVINLADVATIDSGESNGDVARERKTERNSTQQESDNEVRQGRKSSRTARKQESDNSPESPRRIKIKERHQDVPTSPGLVLRLAGDSPEALPGDKQSRQVWKLRRELHRYMRELEGHLRQGQVPSPSKRKRRGSVEKISDTEDDPRTEVRRQEQLTRAARMVYTLQHQIAEVEQDLSKPASERAKQARKTQVLKKLGAAHRAAVKVLQVFIQQLPDQYSGGGGLPQVYQDLGHVIKQLSQLSAQLQVGSSEDMSAEGLLHLLGRTQPKLRTDRPAEVTAHKRAPEGRLKVKTRRGQPVWKDRPAAYPGPKLHPGRRLEDDVSQLLFQDRHEGDPEREDILRAGIAALRRTSSKGPGKAQRLGRAAKRRGVLVSPKGKRTPRRPPTSPVGEHTLASWAKVKPPLPYMGKENRTPPTSPPPHPTRYRSLSPRGSPHNPHKSPRVGSGVRRSLEYRDTYRNQEALGRRREEIPDPSRHPRASQDAKRNLDFKEAYTNLQGGETRRDDDLPYSPSRSSPDGRRNVDLRNMYENQDMEKKAPEGSSGHLRTSLGAGRSLDTRDMYGGYQATGERRRDAYGGYQGAGGREPRDVYGGYREAGGRRGETKDVYGGFQDAGLRREAERDEERYLDRRQQLGDNLPDLRNKILEDVFENTTAELQRLEGQRSARQEAIALQDMSTLNNILQKLQLVEEEEELIRRRWIRAEYANEMDHIWTRYRTAQEAWSPRATSQPARWSEGHPEGRFHDNMPDSLSFRQESIPGLTPAETGVRHSTSTLAGARHPEAVGTGVGQSTGAPTGVSPAIGAPGAPPVLLFTPAGQMQDLRAYRRSFDQHRRRTSHETAGAFNPWKLVDQLADELMEDVLDAVVMEMTDACEECVENVYRSEFT</sequence>
<dbReference type="Proteomes" id="UP000838412">
    <property type="component" value="Chromosome 16"/>
</dbReference>
<dbReference type="GO" id="GO:0007099">
    <property type="term" value="P:centriole replication"/>
    <property type="evidence" value="ECO:0007669"/>
    <property type="project" value="InterPro"/>
</dbReference>
<name>A0A8J9Z5B2_BRALA</name>
<evidence type="ECO:0000256" key="1">
    <source>
        <dbReference type="SAM" id="Coils"/>
    </source>
</evidence>
<dbReference type="GO" id="GO:0034451">
    <property type="term" value="C:centriolar satellite"/>
    <property type="evidence" value="ECO:0007669"/>
    <property type="project" value="TreeGrafter"/>
</dbReference>
<feature type="compositionally biased region" description="Basic and acidic residues" evidence="2">
    <location>
        <begin position="397"/>
        <end position="414"/>
    </location>
</feature>
<dbReference type="EMBL" id="OV696701">
    <property type="protein sequence ID" value="CAH1247346.1"/>
    <property type="molecule type" value="Genomic_DNA"/>
</dbReference>
<feature type="coiled-coil region" evidence="1">
    <location>
        <begin position="741"/>
        <end position="823"/>
    </location>
</feature>
<gene>
    <name evidence="3" type="primary">KIAA0753</name>
    <name evidence="3" type="ORF">BLAG_LOCUS9040</name>
</gene>
<dbReference type="PANTHER" id="PTHR15732:SF4">
    <property type="entry name" value="PROTEIN MOONRAKER"/>
    <property type="match status" value="1"/>
</dbReference>
<feature type="compositionally biased region" description="Basic and acidic residues" evidence="2">
    <location>
        <begin position="259"/>
        <end position="277"/>
    </location>
</feature>
<dbReference type="InterPro" id="IPR031447">
    <property type="entry name" value="MNR"/>
</dbReference>
<proteinExistence type="predicted"/>
<protein>
    <submittedName>
        <fullName evidence="3">KIAA0753 protein</fullName>
    </submittedName>
</protein>
<feature type="region of interest" description="Disordered" evidence="2">
    <location>
        <begin position="240"/>
        <end position="277"/>
    </location>
</feature>
<dbReference type="Pfam" id="PF15718">
    <property type="entry name" value="MNR"/>
    <property type="match status" value="2"/>
</dbReference>
<dbReference type="OrthoDB" id="10072648at2759"/>
<feature type="region of interest" description="Disordered" evidence="2">
    <location>
        <begin position="472"/>
        <end position="729"/>
    </location>
</feature>
<feature type="compositionally biased region" description="Basic and acidic residues" evidence="2">
    <location>
        <begin position="574"/>
        <end position="616"/>
    </location>
</feature>
<dbReference type="PANTHER" id="PTHR15732">
    <property type="entry name" value="PROTEIN MOONRAKER"/>
    <property type="match status" value="1"/>
</dbReference>
<feature type="compositionally biased region" description="Basic residues" evidence="2">
    <location>
        <begin position="489"/>
        <end position="507"/>
    </location>
</feature>
<feature type="region of interest" description="Disordered" evidence="2">
    <location>
        <begin position="397"/>
        <end position="441"/>
    </location>
</feature>
<reference evidence="3" key="1">
    <citation type="submission" date="2022-01" db="EMBL/GenBank/DDBJ databases">
        <authorList>
            <person name="Braso-Vives M."/>
        </authorList>
    </citation>
    <scope>NUCLEOTIDE SEQUENCE</scope>
</reference>
<dbReference type="GO" id="GO:0071539">
    <property type="term" value="P:protein localization to centrosome"/>
    <property type="evidence" value="ECO:0007669"/>
    <property type="project" value="TreeGrafter"/>
</dbReference>
<evidence type="ECO:0000256" key="2">
    <source>
        <dbReference type="SAM" id="MobiDB-lite"/>
    </source>
</evidence>
<dbReference type="AlphaFoldDB" id="A0A8J9Z5B2"/>
<organism evidence="3 4">
    <name type="scientific">Branchiostoma lanceolatum</name>
    <name type="common">Common lancelet</name>
    <name type="synonym">Amphioxus lanceolatum</name>
    <dbReference type="NCBI Taxonomy" id="7740"/>
    <lineage>
        <taxon>Eukaryota</taxon>
        <taxon>Metazoa</taxon>
        <taxon>Chordata</taxon>
        <taxon>Cephalochordata</taxon>
        <taxon>Leptocardii</taxon>
        <taxon>Amphioxiformes</taxon>
        <taxon>Branchiostomatidae</taxon>
        <taxon>Branchiostoma</taxon>
    </lineage>
</organism>